<feature type="transmembrane region" description="Helical" evidence="1">
    <location>
        <begin position="51"/>
        <end position="70"/>
    </location>
</feature>
<name>A0A7C4JMZ4_STAMA</name>
<feature type="transmembrane region" description="Helical" evidence="1">
    <location>
        <begin position="167"/>
        <end position="192"/>
    </location>
</feature>
<keyword evidence="1" id="KW-0472">Membrane</keyword>
<comment type="caution">
    <text evidence="2">The sequence shown here is derived from an EMBL/GenBank/DDBJ whole genome shotgun (WGS) entry which is preliminary data.</text>
</comment>
<feature type="transmembrane region" description="Helical" evidence="1">
    <location>
        <begin position="357"/>
        <end position="382"/>
    </location>
</feature>
<keyword evidence="1" id="KW-1133">Transmembrane helix</keyword>
<feature type="transmembrane region" description="Helical" evidence="1">
    <location>
        <begin position="403"/>
        <end position="425"/>
    </location>
</feature>
<feature type="transmembrane region" description="Helical" evidence="1">
    <location>
        <begin position="256"/>
        <end position="276"/>
    </location>
</feature>
<feature type="transmembrane region" description="Helical" evidence="1">
    <location>
        <begin position="474"/>
        <end position="495"/>
    </location>
</feature>
<protein>
    <submittedName>
        <fullName evidence="2">Uncharacterized protein</fullName>
    </submittedName>
</protein>
<accession>A0A7C4JMZ4</accession>
<feature type="transmembrane region" description="Helical" evidence="1">
    <location>
        <begin position="431"/>
        <end position="453"/>
    </location>
</feature>
<sequence length="526" mass="59057">MGSLVYSIANLFIREAIYLSFTKRTGGFVKFGGLLDIFIPNINDTVLTYNLKWFIGGLGAGLLITIWVPLLSFLSRVVGEDLFMLFIISYLSMLIMIPLILIVELLNAVVASLRELQLMKKLEYLPIPKEDIEKAASYSILIGGGFAQLIGMGLTTGLIIGMYLNTIYSIIVIPILFASSMLLVYPIALILYSKMSGRVPSIVSLVIYILILVTVLLLYFNMLSFRTISEAKQLISSFKLLFPFPYLDIVINGPSFSSIIIASTYTLTGIILSTLIPSRFNLKLETVIESKSRSFDLNHRRLITIGLKDLLLIVRDSSRLKQFYGVAVPMFIPFIVSIMDKSILISIRAMSILQRSIFLGYTGILSYIVSTLSSPSLIFVEGDRSFILYTLPIRRRDIVFSKTLASTILFTPIIAMNAVIMSLFIDPVSVLTVFISMITYWITGSLFTLGLQTPSLEDYPVAWTQFGINIWRRMAIYIVLYIPIGVISSISFLLYVLNKHLYSLLTQFALPTLTTLIFIYIVLNED</sequence>
<evidence type="ECO:0000256" key="1">
    <source>
        <dbReference type="SAM" id="Phobius"/>
    </source>
</evidence>
<organism evidence="2">
    <name type="scientific">Staphylothermus marinus</name>
    <dbReference type="NCBI Taxonomy" id="2280"/>
    <lineage>
        <taxon>Archaea</taxon>
        <taxon>Thermoproteota</taxon>
        <taxon>Thermoprotei</taxon>
        <taxon>Desulfurococcales</taxon>
        <taxon>Desulfurococcaceae</taxon>
        <taxon>Staphylothermus</taxon>
    </lineage>
</organism>
<feature type="transmembrane region" description="Helical" evidence="1">
    <location>
        <begin position="501"/>
        <end position="523"/>
    </location>
</feature>
<reference evidence="2" key="1">
    <citation type="journal article" date="2020" name="mSystems">
        <title>Genome- and Community-Level Interaction Insights into Carbon Utilization and Element Cycling Functions of Hydrothermarchaeota in Hydrothermal Sediment.</title>
        <authorList>
            <person name="Zhou Z."/>
            <person name="Liu Y."/>
            <person name="Xu W."/>
            <person name="Pan J."/>
            <person name="Luo Z.H."/>
            <person name="Li M."/>
        </authorList>
    </citation>
    <scope>NUCLEOTIDE SEQUENCE [LARGE SCALE GENOMIC DNA]</scope>
    <source>
        <strain evidence="2">SpSt-648</strain>
    </source>
</reference>
<dbReference type="AlphaFoldDB" id="A0A7C4JMZ4"/>
<evidence type="ECO:0000313" key="2">
    <source>
        <dbReference type="EMBL" id="HGQ74383.1"/>
    </source>
</evidence>
<feature type="transmembrane region" description="Helical" evidence="1">
    <location>
        <begin position="82"/>
        <end position="114"/>
    </location>
</feature>
<proteinExistence type="predicted"/>
<dbReference type="EMBL" id="DTBP01000043">
    <property type="protein sequence ID" value="HGQ74383.1"/>
    <property type="molecule type" value="Genomic_DNA"/>
</dbReference>
<keyword evidence="1" id="KW-0812">Transmembrane</keyword>
<feature type="transmembrane region" description="Helical" evidence="1">
    <location>
        <begin position="135"/>
        <end position="161"/>
    </location>
</feature>
<gene>
    <name evidence="2" type="ORF">ENU20_04845</name>
</gene>
<feature type="transmembrane region" description="Helical" evidence="1">
    <location>
        <begin position="199"/>
        <end position="220"/>
    </location>
</feature>
<feature type="transmembrane region" description="Helical" evidence="1">
    <location>
        <begin position="323"/>
        <end position="345"/>
    </location>
</feature>